<feature type="compositionally biased region" description="Low complexity" evidence="7">
    <location>
        <begin position="9"/>
        <end position="28"/>
    </location>
</feature>
<evidence type="ECO:0000256" key="1">
    <source>
        <dbReference type="ARBA" id="ARBA00022723"/>
    </source>
</evidence>
<dbReference type="CDD" id="cd16462">
    <property type="entry name" value="RING-H2_Pep3p-like"/>
    <property type="match status" value="1"/>
</dbReference>
<dbReference type="GO" id="GO:0005768">
    <property type="term" value="C:endosome"/>
    <property type="evidence" value="ECO:0007669"/>
    <property type="project" value="TreeGrafter"/>
</dbReference>
<feature type="domain" description="Pep3/Vps18 RING C-terminal" evidence="9">
    <location>
        <begin position="1176"/>
        <end position="1227"/>
    </location>
</feature>
<dbReference type="Pfam" id="PF05131">
    <property type="entry name" value="Pep3_Vps18"/>
    <property type="match status" value="1"/>
</dbReference>
<evidence type="ECO:0000256" key="2">
    <source>
        <dbReference type="ARBA" id="ARBA00022771"/>
    </source>
</evidence>
<feature type="region of interest" description="Disordered" evidence="7">
    <location>
        <begin position="963"/>
        <end position="985"/>
    </location>
</feature>
<feature type="coiled-coil region" evidence="6">
    <location>
        <begin position="1134"/>
        <end position="1161"/>
    </location>
</feature>
<dbReference type="GO" id="GO:0008270">
    <property type="term" value="F:zinc ion binding"/>
    <property type="evidence" value="ECO:0007669"/>
    <property type="project" value="UniProtKB-KW"/>
</dbReference>
<accession>A0A4D9CQ63</accession>
<dbReference type="InterPro" id="IPR007810">
    <property type="entry name" value="Pep3/Vps18_beta-prop"/>
</dbReference>
<dbReference type="GO" id="GO:0030897">
    <property type="term" value="C:HOPS complex"/>
    <property type="evidence" value="ECO:0007669"/>
    <property type="project" value="TreeGrafter"/>
</dbReference>
<comment type="subcellular location">
    <subcellularLocation>
        <location evidence="5">Endomembrane system</location>
        <topology evidence="5">Peripheral membrane protein</topology>
        <orientation evidence="5">Cytoplasmic side</orientation>
    </subcellularLocation>
</comment>
<dbReference type="OrthoDB" id="1845386at2759"/>
<dbReference type="GO" id="GO:0048284">
    <property type="term" value="P:organelle fusion"/>
    <property type="evidence" value="ECO:0007669"/>
    <property type="project" value="TreeGrafter"/>
</dbReference>
<comment type="caution">
    <text evidence="10">The sequence shown here is derived from an EMBL/GenBank/DDBJ whole genome shotgun (WGS) entry which is preliminary data.</text>
</comment>
<keyword evidence="6" id="KW-0175">Coiled coil</keyword>
<feature type="region of interest" description="Disordered" evidence="7">
    <location>
        <begin position="464"/>
        <end position="502"/>
    </location>
</feature>
<dbReference type="PANTHER" id="PTHR23323:SF26">
    <property type="entry name" value="VACUOLAR PROTEIN SORTING-ASSOCIATED PROTEIN 18 HOMOLOG"/>
    <property type="match status" value="1"/>
</dbReference>
<keyword evidence="2" id="KW-0863">Zinc-finger</keyword>
<name>A0A4D9CQ63_9STRA</name>
<evidence type="ECO:0000256" key="3">
    <source>
        <dbReference type="ARBA" id="ARBA00022833"/>
    </source>
</evidence>
<feature type="region of interest" description="Disordered" evidence="7">
    <location>
        <begin position="280"/>
        <end position="312"/>
    </location>
</feature>
<feature type="region of interest" description="Disordered" evidence="7">
    <location>
        <begin position="1040"/>
        <end position="1070"/>
    </location>
</feature>
<feature type="compositionally biased region" description="Gly residues" evidence="7">
    <location>
        <begin position="493"/>
        <end position="502"/>
    </location>
</feature>
<sequence>MDVFEHWETTSATAPTSGGSSGIYQQGSLLTSGGDGDALHQNSPSRRNVAVRRRERGSEHDDDAGSSFVHLNDIFSLRRIDMSAVLAAAGASTNTLIKPSTAANAPASTSSFHSSLTSTTATGVASRTQQDQVTIEHVAVRNGVVVLCLSNAKFIRWGLTGTFEPQVIPLPSATSTPLHALGNHKRRGGSASTPSNSGVYKIFLDPTGSHLLVSTRAAEHFYLHARAHSFSRLHKWHGIVVEAVAFDTVYGSESSTRSILLGSNRGEFFETVLERGLGADKGLGGSSSSASNSGGAGGSGSDPQGPNLKKVHALEDPLPIRSLVVETVEGGGGREGGLAESGVGGGGSTPPEGRQRLVLAATSGPVRLYKFMGGPSFEALFASHREASSLSFQDLGGSASFTSVELRCFRPGESSGGGRRRRTVESLALTTEAGLYHGKLTLRPPPSSLESLITEAALTEYLGPDGKPMGTVQWSQGGRGGGKSSPGRRRRGSGGGGNGGVGQGAGSLPLSLALTEFHFLLLFPGRLQIVSRLSGQQVQHLPIEEASPLPLLHDPVQGSFWLPTPHSLFQIVFLPDQEDRDVWRLYLERALLPSPSPASLDPARRFDVAYRYCKDAASRAVVDAAQAAYFFRAKEYELAARCYAKLPPGRGGGKEGGPVGKSFEEIALKFVDVGEEEALKVYLLERLARFQAGEGGGEDGREGGEYKTQRVMLCTWLMEMYLKRLAVLEGTGRGRQSPEEEEEVGRTVEEFQAFLRAHVEDLRIHPAATYQALGSHGRKREMLLFATLIDDLERVVAFHVGEGEYGPALQLLEEAASERVEGLFHKYAHTLMDAAPLRTLRAWMKTPGLDPVRLLPALAKHIALSSPTTSVPPSPRKQGQGPGEPRTESEAAEVRELGTQFLEHCVASSSQPASSHRQHSSLLPSSSVSAILPNYLLQLYATTDEKEEKLLDFLQTHAPVWTSGMEEDGRGRGGGRGGGRAATPAHSLVTPTLDLQYALLVCSMHRRTRSCVYLYSCMGRFQEAVALALRDGDVALAKEQADKPPRGGGEGGYAASAPCRTHAPGSGVEEGGEALRKPLWQLIARHVIEVGKASPAEAMRLLDESAVLTVEDLIPFFPDFTTIDAFKEKICDSLSQYSSTIQGLKQEMEELAQSTVEMESAVAALRGRHLSIANSQRCDLCRTSVFAHQFYVFPCQHAFHATCLAHHILPYLNTSQRRAVQALQEQLAAEYFGFNEGIGGGVRGTGGKMSQRKAAQVEALQGEIDGYLAAECPFCGDVMIRSIDKPLVGEGEEAKAEAEEWEIM</sequence>
<evidence type="ECO:0000259" key="8">
    <source>
        <dbReference type="Pfam" id="PF05131"/>
    </source>
</evidence>
<evidence type="ECO:0000256" key="7">
    <source>
        <dbReference type="SAM" id="MobiDB-lite"/>
    </source>
</evidence>
<proteinExistence type="predicted"/>
<evidence type="ECO:0000256" key="5">
    <source>
        <dbReference type="ARBA" id="ARBA00029433"/>
    </source>
</evidence>
<keyword evidence="4" id="KW-0472">Membrane</keyword>
<evidence type="ECO:0000259" key="9">
    <source>
        <dbReference type="Pfam" id="PF26148"/>
    </source>
</evidence>
<keyword evidence="11" id="KW-1185">Reference proteome</keyword>
<dbReference type="Proteomes" id="UP000355283">
    <property type="component" value="Unassembled WGS sequence"/>
</dbReference>
<dbReference type="InterPro" id="IPR058919">
    <property type="entry name" value="Pep3/Vps18_RING_C"/>
</dbReference>
<evidence type="ECO:0000313" key="10">
    <source>
        <dbReference type="EMBL" id="TFJ81292.1"/>
    </source>
</evidence>
<feature type="region of interest" description="Disordered" evidence="7">
    <location>
        <begin position="865"/>
        <end position="891"/>
    </location>
</feature>
<protein>
    <submittedName>
        <fullName evidence="10">Uncharacterized protein</fullName>
    </submittedName>
</protein>
<organism evidence="10 11">
    <name type="scientific">Nannochloropsis salina CCMP1776</name>
    <dbReference type="NCBI Taxonomy" id="1027361"/>
    <lineage>
        <taxon>Eukaryota</taxon>
        <taxon>Sar</taxon>
        <taxon>Stramenopiles</taxon>
        <taxon>Ochrophyta</taxon>
        <taxon>Eustigmatophyceae</taxon>
        <taxon>Eustigmatales</taxon>
        <taxon>Monodopsidaceae</taxon>
        <taxon>Microchloropsis</taxon>
        <taxon>Microchloropsis salina</taxon>
    </lineage>
</organism>
<dbReference type="GO" id="GO:0006904">
    <property type="term" value="P:vesicle docking involved in exocytosis"/>
    <property type="evidence" value="ECO:0007669"/>
    <property type="project" value="TreeGrafter"/>
</dbReference>
<dbReference type="Pfam" id="PF26148">
    <property type="entry name" value="VPS18_RING_C"/>
    <property type="match status" value="1"/>
</dbReference>
<dbReference type="GO" id="GO:0007032">
    <property type="term" value="P:endosome organization"/>
    <property type="evidence" value="ECO:0007669"/>
    <property type="project" value="TreeGrafter"/>
</dbReference>
<feature type="domain" description="Pep3/Vps18 beta-propeller" evidence="8">
    <location>
        <begin position="134"/>
        <end position="572"/>
    </location>
</feature>
<evidence type="ECO:0000256" key="4">
    <source>
        <dbReference type="ARBA" id="ARBA00023136"/>
    </source>
</evidence>
<dbReference type="PANTHER" id="PTHR23323">
    <property type="entry name" value="VACUOLAR PROTEIN SORTING-ASSOCIATED PROTEIN"/>
    <property type="match status" value="1"/>
</dbReference>
<evidence type="ECO:0000256" key="6">
    <source>
        <dbReference type="SAM" id="Coils"/>
    </source>
</evidence>
<evidence type="ECO:0000313" key="11">
    <source>
        <dbReference type="Proteomes" id="UP000355283"/>
    </source>
</evidence>
<feature type="region of interest" description="Disordered" evidence="7">
    <location>
        <begin position="1"/>
        <end position="64"/>
    </location>
</feature>
<keyword evidence="1" id="KW-0479">Metal-binding</keyword>
<dbReference type="GO" id="GO:0007033">
    <property type="term" value="P:vacuole organization"/>
    <property type="evidence" value="ECO:0007669"/>
    <property type="project" value="TreeGrafter"/>
</dbReference>
<dbReference type="GO" id="GO:0030674">
    <property type="term" value="F:protein-macromolecule adaptor activity"/>
    <property type="evidence" value="ECO:0007669"/>
    <property type="project" value="TreeGrafter"/>
</dbReference>
<gene>
    <name evidence="10" type="ORF">NSK_007253</name>
</gene>
<keyword evidence="3" id="KW-0862">Zinc</keyword>
<feature type="region of interest" description="Disordered" evidence="7">
    <location>
        <begin position="329"/>
        <end position="353"/>
    </location>
</feature>
<dbReference type="EMBL" id="SDOX01000128">
    <property type="protein sequence ID" value="TFJ81292.1"/>
    <property type="molecule type" value="Genomic_DNA"/>
</dbReference>
<reference evidence="10 11" key="1">
    <citation type="submission" date="2019-01" db="EMBL/GenBank/DDBJ databases">
        <title>Nuclear Genome Assembly of the Microalgal Biofuel strain Nannochloropsis salina CCMP1776.</title>
        <authorList>
            <person name="Hovde B."/>
        </authorList>
    </citation>
    <scope>NUCLEOTIDE SEQUENCE [LARGE SCALE GENOMIC DNA]</scope>
    <source>
        <strain evidence="10 11">CCMP1776</strain>
    </source>
</reference>